<feature type="coiled-coil region" evidence="1">
    <location>
        <begin position="48"/>
        <end position="75"/>
    </location>
</feature>
<dbReference type="Ensembl" id="ENSCCNT00000030839.1">
    <property type="protein sequence ID" value="ENSCCNP00000024180.1"/>
    <property type="gene ID" value="ENSCCNG00000023703.1"/>
</dbReference>
<protein>
    <submittedName>
        <fullName evidence="2">Uncharacterized protein</fullName>
    </submittedName>
</protein>
<reference evidence="2" key="1">
    <citation type="submission" date="2023-09" db="UniProtKB">
        <authorList>
            <consortium name="Ensembl"/>
        </authorList>
    </citation>
    <scope>IDENTIFICATION</scope>
</reference>
<accession>A0A8C0X8N6</accession>
<sequence length="282" mass="30941">MDSTLRSSFRSTEEDLRLCAQRLRHQVQTLQCQLRDQGSVLQELRVALHEAVCLQDELKGKLEELQKEQHEARLAVTPLKATLASLVRKCRERNHLITRLLQELCRGGPADPLLSELSQNMVSDTVLAEYAATFLAPGVPEESLCLDVGSEDTAAGGAEKYLLNSEVDRVLPSPSCAESWPLPEAEWAAQTARLDSPKLPLPLGPTPDPRQCQVALTEEPGHPTQCPQGRMPCPPPNGAQILAVHQELRPGLCSDSQVNKSPLALCHRAARSRGCFQDSINI</sequence>
<keyword evidence="1" id="KW-0175">Coiled coil</keyword>
<evidence type="ECO:0000256" key="1">
    <source>
        <dbReference type="SAM" id="Coils"/>
    </source>
</evidence>
<dbReference type="Pfam" id="PF15030">
    <property type="entry name" value="DUF4527"/>
    <property type="match status" value="1"/>
</dbReference>
<dbReference type="PANTHER" id="PTHR36866:SF1">
    <property type="entry name" value="GENE 1043-RELATED"/>
    <property type="match status" value="1"/>
</dbReference>
<proteinExistence type="predicted"/>
<evidence type="ECO:0000313" key="2">
    <source>
        <dbReference type="Ensembl" id="ENSCCNP00000024180.1"/>
    </source>
</evidence>
<organism evidence="2">
    <name type="scientific">Castor canadensis</name>
    <name type="common">American beaver</name>
    <dbReference type="NCBI Taxonomy" id="51338"/>
    <lineage>
        <taxon>Eukaryota</taxon>
        <taxon>Metazoa</taxon>
        <taxon>Chordata</taxon>
        <taxon>Craniata</taxon>
        <taxon>Vertebrata</taxon>
        <taxon>Euteleostomi</taxon>
        <taxon>Mammalia</taxon>
        <taxon>Eutheria</taxon>
        <taxon>Euarchontoglires</taxon>
        <taxon>Glires</taxon>
        <taxon>Rodentia</taxon>
        <taxon>Castorimorpha</taxon>
        <taxon>Castoridae</taxon>
        <taxon>Castor</taxon>
    </lineage>
</organism>
<dbReference type="PANTHER" id="PTHR36866">
    <property type="entry name" value="CHROMOSOME 4 OPEN READING FRAME 50"/>
    <property type="match status" value="1"/>
</dbReference>
<dbReference type="AlphaFoldDB" id="A0A8C0X8N6"/>
<dbReference type="InterPro" id="IPR032771">
    <property type="entry name" value="DUF4527"/>
</dbReference>
<name>A0A8C0X8N6_CASCN</name>